<sequence length="149" mass="17928">MLRQDFKYHVRKKDQINIESKIKVVRFIGELVKFKLYSKIEALYCLKVLLHDFSHHHIEMVCNLLEVCGRFLYCSPDSHQRTKVYLEQMMRKKSVMALDSRYVTQIENAYYYVNPPEMVSVAKKKDLRYISSSGRYYFKICRKTILKKL</sequence>
<name>A0A9P0QH77_ACAOB</name>
<dbReference type="Gene3D" id="1.25.40.180">
    <property type="match status" value="1"/>
</dbReference>
<accession>A0A9P0QH77</accession>
<feature type="domain" description="MIF4G" evidence="1">
    <location>
        <begin position="2"/>
        <end position="116"/>
    </location>
</feature>
<dbReference type="OrthoDB" id="27832at2759"/>
<dbReference type="GO" id="GO:0000184">
    <property type="term" value="P:nuclear-transcribed mRNA catabolic process, nonsense-mediated decay"/>
    <property type="evidence" value="ECO:0007669"/>
    <property type="project" value="InterPro"/>
</dbReference>
<proteinExistence type="predicted"/>
<reference evidence="2" key="1">
    <citation type="submission" date="2022-03" db="EMBL/GenBank/DDBJ databases">
        <authorList>
            <person name="Sayadi A."/>
        </authorList>
    </citation>
    <scope>NUCLEOTIDE SEQUENCE</scope>
</reference>
<protein>
    <recommendedName>
        <fullName evidence="1">MIF4G domain-containing protein</fullName>
    </recommendedName>
</protein>
<comment type="caution">
    <text evidence="2">The sequence shown here is derived from an EMBL/GenBank/DDBJ whole genome shotgun (WGS) entry which is preliminary data.</text>
</comment>
<organism evidence="2 3">
    <name type="scientific">Acanthoscelides obtectus</name>
    <name type="common">Bean weevil</name>
    <name type="synonym">Bruchus obtectus</name>
    <dbReference type="NCBI Taxonomy" id="200917"/>
    <lineage>
        <taxon>Eukaryota</taxon>
        <taxon>Metazoa</taxon>
        <taxon>Ecdysozoa</taxon>
        <taxon>Arthropoda</taxon>
        <taxon>Hexapoda</taxon>
        <taxon>Insecta</taxon>
        <taxon>Pterygota</taxon>
        <taxon>Neoptera</taxon>
        <taxon>Endopterygota</taxon>
        <taxon>Coleoptera</taxon>
        <taxon>Polyphaga</taxon>
        <taxon>Cucujiformia</taxon>
        <taxon>Chrysomeloidea</taxon>
        <taxon>Chrysomelidae</taxon>
        <taxon>Bruchinae</taxon>
        <taxon>Bruchini</taxon>
        <taxon>Acanthoscelides</taxon>
    </lineage>
</organism>
<gene>
    <name evidence="2" type="ORF">ACAOBT_LOCUS38013</name>
</gene>
<dbReference type="Proteomes" id="UP001152888">
    <property type="component" value="Unassembled WGS sequence"/>
</dbReference>
<evidence type="ECO:0000259" key="1">
    <source>
        <dbReference type="Pfam" id="PF02854"/>
    </source>
</evidence>
<dbReference type="PANTHER" id="PTHR12839">
    <property type="entry name" value="NONSENSE-MEDIATED MRNA DECAY PROTEIN 2 UP-FRAMESHIFT SUPPRESSOR 2"/>
    <property type="match status" value="1"/>
</dbReference>
<dbReference type="Pfam" id="PF02854">
    <property type="entry name" value="MIF4G"/>
    <property type="match status" value="1"/>
</dbReference>
<dbReference type="InterPro" id="IPR003890">
    <property type="entry name" value="MIF4G-like_typ-3"/>
</dbReference>
<dbReference type="GO" id="GO:0005737">
    <property type="term" value="C:cytoplasm"/>
    <property type="evidence" value="ECO:0007669"/>
    <property type="project" value="TreeGrafter"/>
</dbReference>
<dbReference type="GO" id="GO:0003723">
    <property type="term" value="F:RNA binding"/>
    <property type="evidence" value="ECO:0007669"/>
    <property type="project" value="InterPro"/>
</dbReference>
<dbReference type="AlphaFoldDB" id="A0A9P0QH77"/>
<dbReference type="SUPFAM" id="SSF48371">
    <property type="entry name" value="ARM repeat"/>
    <property type="match status" value="1"/>
</dbReference>
<dbReference type="InterPro" id="IPR039762">
    <property type="entry name" value="Nmd2/UPF2"/>
</dbReference>
<evidence type="ECO:0000313" key="2">
    <source>
        <dbReference type="EMBL" id="CAH2020661.1"/>
    </source>
</evidence>
<dbReference type="EMBL" id="CAKOFQ010011289">
    <property type="protein sequence ID" value="CAH2020661.1"/>
    <property type="molecule type" value="Genomic_DNA"/>
</dbReference>
<dbReference type="PANTHER" id="PTHR12839:SF7">
    <property type="entry name" value="REGULATOR OF NONSENSE TRANSCRIPTS 2"/>
    <property type="match status" value="1"/>
</dbReference>
<keyword evidence="3" id="KW-1185">Reference proteome</keyword>
<dbReference type="InterPro" id="IPR016024">
    <property type="entry name" value="ARM-type_fold"/>
</dbReference>
<evidence type="ECO:0000313" key="3">
    <source>
        <dbReference type="Proteomes" id="UP001152888"/>
    </source>
</evidence>
<dbReference type="GO" id="GO:0035145">
    <property type="term" value="C:exon-exon junction complex"/>
    <property type="evidence" value="ECO:0007669"/>
    <property type="project" value="TreeGrafter"/>
</dbReference>